<dbReference type="Proteomes" id="UP001595476">
    <property type="component" value="Unassembled WGS sequence"/>
</dbReference>
<evidence type="ECO:0000256" key="1">
    <source>
        <dbReference type="ARBA" id="ARBA00010333"/>
    </source>
</evidence>
<dbReference type="PANTHER" id="PTHR35936">
    <property type="entry name" value="MEMBRANE-BOUND LYTIC MUREIN TRANSGLYCOSYLASE F"/>
    <property type="match status" value="1"/>
</dbReference>
<protein>
    <submittedName>
        <fullName evidence="2">Substrate-binding periplasmic protein</fullName>
    </submittedName>
</protein>
<dbReference type="Gene3D" id="3.40.190.10">
    <property type="entry name" value="Periplasmic binding protein-like II"/>
    <property type="match status" value="2"/>
</dbReference>
<accession>A0ABV7HI81</accession>
<proteinExistence type="inferred from homology"/>
<organism evidence="2 3">
    <name type="scientific">Litoribrevibacter euphylliae</name>
    <dbReference type="NCBI Taxonomy" id="1834034"/>
    <lineage>
        <taxon>Bacteria</taxon>
        <taxon>Pseudomonadati</taxon>
        <taxon>Pseudomonadota</taxon>
        <taxon>Gammaproteobacteria</taxon>
        <taxon>Oceanospirillales</taxon>
        <taxon>Oceanospirillaceae</taxon>
        <taxon>Litoribrevibacter</taxon>
    </lineage>
</organism>
<dbReference type="SUPFAM" id="SSF53850">
    <property type="entry name" value="Periplasmic binding protein-like II"/>
    <property type="match status" value="1"/>
</dbReference>
<name>A0ABV7HI81_9GAMM</name>
<evidence type="ECO:0000313" key="3">
    <source>
        <dbReference type="Proteomes" id="UP001595476"/>
    </source>
</evidence>
<dbReference type="PANTHER" id="PTHR35936:SF25">
    <property type="entry name" value="ABC TRANSPORTER SUBSTRATE-BINDING PROTEIN"/>
    <property type="match status" value="1"/>
</dbReference>
<reference evidence="3" key="1">
    <citation type="journal article" date="2019" name="Int. J. Syst. Evol. Microbiol.">
        <title>The Global Catalogue of Microorganisms (GCM) 10K type strain sequencing project: providing services to taxonomists for standard genome sequencing and annotation.</title>
        <authorList>
            <consortium name="The Broad Institute Genomics Platform"/>
            <consortium name="The Broad Institute Genome Sequencing Center for Infectious Disease"/>
            <person name="Wu L."/>
            <person name="Ma J."/>
        </authorList>
    </citation>
    <scope>NUCLEOTIDE SEQUENCE [LARGE SCALE GENOMIC DNA]</scope>
    <source>
        <strain evidence="3">KCTC 52438</strain>
    </source>
</reference>
<dbReference type="RefSeq" id="WP_386719680.1">
    <property type="nucleotide sequence ID" value="NZ_JBHRSZ010000004.1"/>
</dbReference>
<comment type="caution">
    <text evidence="2">The sequence shown here is derived from an EMBL/GenBank/DDBJ whole genome shotgun (WGS) entry which is preliminary data.</text>
</comment>
<dbReference type="EMBL" id="JBHRSZ010000004">
    <property type="protein sequence ID" value="MFC3151256.1"/>
    <property type="molecule type" value="Genomic_DNA"/>
</dbReference>
<keyword evidence="3" id="KW-1185">Reference proteome</keyword>
<gene>
    <name evidence="2" type="ORF">ACFOEK_09490</name>
</gene>
<comment type="similarity">
    <text evidence="1">Belongs to the bacterial solute-binding protein 3 family.</text>
</comment>
<sequence>MALPFNIWFLSCRFVIRCIHSFLLCFCLCFTTSVLADETLLLSTSNVMPWGIEKPDGSHEGLLVELADAFCNQTGMQTRNRLKPYPRVINDIRTGQADVAVLFHSPESESIGYSLGEVASVEIIAVSKRSHKQISSLSDLNGERVAHVRGSKYGPTFDNHTGFHKVPVKNMNQGLRMLMKNHVDVVVSTDQSIYYGIENLAIETKWLKKLWVISTAKADLYLSKKSAYVHKIEPLKAIVSDLKRNGVLDQIFYGRDYISSQALEQEESWLQPPSDQRSELLVLGYY</sequence>
<evidence type="ECO:0000313" key="2">
    <source>
        <dbReference type="EMBL" id="MFC3151256.1"/>
    </source>
</evidence>